<dbReference type="InterPro" id="IPR036259">
    <property type="entry name" value="MFS_trans_sf"/>
</dbReference>
<gene>
    <name evidence="10" type="ORF">GGQ99_002616</name>
</gene>
<evidence type="ECO:0000313" key="11">
    <source>
        <dbReference type="Proteomes" id="UP000539538"/>
    </source>
</evidence>
<name>A0ABR6L264_9HYPH</name>
<feature type="transmembrane region" description="Helical" evidence="8">
    <location>
        <begin position="296"/>
        <end position="318"/>
    </location>
</feature>
<evidence type="ECO:0000313" key="10">
    <source>
        <dbReference type="EMBL" id="MBB4650861.1"/>
    </source>
</evidence>
<feature type="transmembrane region" description="Helical" evidence="8">
    <location>
        <begin position="386"/>
        <end position="405"/>
    </location>
</feature>
<comment type="caution">
    <text evidence="10">The sequence shown here is derived from an EMBL/GenBank/DDBJ whole genome shotgun (WGS) entry which is preliminary data.</text>
</comment>
<feature type="transmembrane region" description="Helical" evidence="8">
    <location>
        <begin position="61"/>
        <end position="81"/>
    </location>
</feature>
<keyword evidence="3 8" id="KW-0813">Transport</keyword>
<evidence type="ECO:0000256" key="5">
    <source>
        <dbReference type="ARBA" id="ARBA00022692"/>
    </source>
</evidence>
<dbReference type="Proteomes" id="UP000539538">
    <property type="component" value="Unassembled WGS sequence"/>
</dbReference>
<evidence type="ECO:0000256" key="4">
    <source>
        <dbReference type="ARBA" id="ARBA00022475"/>
    </source>
</evidence>
<protein>
    <recommendedName>
        <fullName evidence="8">Bcr/CflA family efflux transporter</fullName>
    </recommendedName>
</protein>
<keyword evidence="7 8" id="KW-0472">Membrane</keyword>
<dbReference type="NCBIfam" id="TIGR00710">
    <property type="entry name" value="efflux_Bcr_CflA"/>
    <property type="match status" value="1"/>
</dbReference>
<dbReference type="Gene3D" id="1.20.1720.10">
    <property type="entry name" value="Multidrug resistance protein D"/>
    <property type="match status" value="1"/>
</dbReference>
<keyword evidence="4" id="KW-1003">Cell membrane</keyword>
<feature type="transmembrane region" description="Helical" evidence="8">
    <location>
        <begin position="229"/>
        <end position="254"/>
    </location>
</feature>
<feature type="transmembrane region" description="Helical" evidence="8">
    <location>
        <begin position="93"/>
        <end position="112"/>
    </location>
</feature>
<evidence type="ECO:0000256" key="8">
    <source>
        <dbReference type="RuleBase" id="RU365088"/>
    </source>
</evidence>
<dbReference type="PANTHER" id="PTHR42718">
    <property type="entry name" value="MAJOR FACILITATOR SUPERFAMILY MULTIDRUG TRANSPORTER MFSC"/>
    <property type="match status" value="1"/>
</dbReference>
<dbReference type="Pfam" id="PF07690">
    <property type="entry name" value="MFS_1"/>
    <property type="match status" value="1"/>
</dbReference>
<keyword evidence="5 8" id="KW-0812">Transmembrane</keyword>
<evidence type="ECO:0000256" key="7">
    <source>
        <dbReference type="ARBA" id="ARBA00023136"/>
    </source>
</evidence>
<reference evidence="10 11" key="1">
    <citation type="submission" date="2020-08" db="EMBL/GenBank/DDBJ databases">
        <title>Genomic Encyclopedia of Type Strains, Phase IV (KMG-IV): sequencing the most valuable type-strain genomes for metagenomic binning, comparative biology and taxonomic classification.</title>
        <authorList>
            <person name="Goeker M."/>
        </authorList>
    </citation>
    <scope>NUCLEOTIDE SEQUENCE [LARGE SCALE GENOMIC DNA]</scope>
    <source>
        <strain evidence="10 11">DSM 7050</strain>
    </source>
</reference>
<dbReference type="PANTHER" id="PTHR42718:SF9">
    <property type="entry name" value="MAJOR FACILITATOR SUPERFAMILY MULTIDRUG TRANSPORTER MFSC"/>
    <property type="match status" value="1"/>
</dbReference>
<keyword evidence="11" id="KW-1185">Reference proteome</keyword>
<dbReference type="PRINTS" id="PR01036">
    <property type="entry name" value="TCRTETB"/>
</dbReference>
<evidence type="ECO:0000256" key="3">
    <source>
        <dbReference type="ARBA" id="ARBA00022448"/>
    </source>
</evidence>
<feature type="transmembrane region" description="Helical" evidence="8">
    <location>
        <begin position="27"/>
        <end position="49"/>
    </location>
</feature>
<sequence>MNMRPDVAAAAEPLEAAPAPIMSERRVSLIGGLMVAIGPISLALFTPAMPEIVQAFGTTEAAVKMTLSLYFGGFAFAQLVCGPLSDGFGRRPITLVFMAIYLAASVLALVAPNIETLVAARFLQGVGAAVGVSVARAVVRDVFTSERSARIMNMIGILLALGPAIAPTLGGLTMEFFGWHAIFIVMVLLGIIVMLVAIFALRETVTRDLGRIRPAALASSYGSLLRSPYFVLCSLVIAGTSGAIYTQATVLAFILMDRVGLTATQFGVGMLMQTANFMAGALIMRRLMPRYGAARMVPVGLFFVAVGSIAMAIVLRTYEPTFLRVMVPVGIYAFGIAMVMPAMMTAALAPFPSNAGAASAMMGFFQMGAGMVGGAAAAWMGDPVNALATVIPLMGLTAILSWLTWRRLPEPALMTRLK</sequence>
<feature type="domain" description="Major facilitator superfamily (MFS) profile" evidence="9">
    <location>
        <begin position="27"/>
        <end position="412"/>
    </location>
</feature>
<feature type="transmembrane region" description="Helical" evidence="8">
    <location>
        <begin position="361"/>
        <end position="380"/>
    </location>
</feature>
<evidence type="ECO:0000256" key="6">
    <source>
        <dbReference type="ARBA" id="ARBA00022989"/>
    </source>
</evidence>
<keyword evidence="8" id="KW-0997">Cell inner membrane</keyword>
<feature type="transmembrane region" description="Helical" evidence="8">
    <location>
        <begin position="176"/>
        <end position="201"/>
    </location>
</feature>
<dbReference type="SUPFAM" id="SSF103473">
    <property type="entry name" value="MFS general substrate transporter"/>
    <property type="match status" value="1"/>
</dbReference>
<dbReference type="CDD" id="cd17320">
    <property type="entry name" value="MFS_MdfA_MDR_like"/>
    <property type="match status" value="1"/>
</dbReference>
<dbReference type="InterPro" id="IPR004812">
    <property type="entry name" value="Efflux_drug-R_Bcr/CmlA"/>
</dbReference>
<organism evidence="10 11">
    <name type="scientific">Aminobacter niigataensis</name>
    <dbReference type="NCBI Taxonomy" id="83265"/>
    <lineage>
        <taxon>Bacteria</taxon>
        <taxon>Pseudomonadati</taxon>
        <taxon>Pseudomonadota</taxon>
        <taxon>Alphaproteobacteria</taxon>
        <taxon>Hyphomicrobiales</taxon>
        <taxon>Phyllobacteriaceae</taxon>
        <taxon>Aminobacter</taxon>
    </lineage>
</organism>
<evidence type="ECO:0000259" key="9">
    <source>
        <dbReference type="PROSITE" id="PS50850"/>
    </source>
</evidence>
<keyword evidence="6 8" id="KW-1133">Transmembrane helix</keyword>
<proteinExistence type="inferred from homology"/>
<dbReference type="RefSeq" id="WP_183262828.1">
    <property type="nucleotide sequence ID" value="NZ_BAAAVZ010000002.1"/>
</dbReference>
<feature type="transmembrane region" description="Helical" evidence="8">
    <location>
        <begin position="151"/>
        <end position="170"/>
    </location>
</feature>
<dbReference type="InterPro" id="IPR020846">
    <property type="entry name" value="MFS_dom"/>
</dbReference>
<evidence type="ECO:0000256" key="2">
    <source>
        <dbReference type="ARBA" id="ARBA00006236"/>
    </source>
</evidence>
<feature type="transmembrane region" description="Helical" evidence="8">
    <location>
        <begin position="266"/>
        <end position="284"/>
    </location>
</feature>
<comment type="subcellular location">
    <subcellularLocation>
        <location evidence="8">Cell inner membrane</location>
        <topology evidence="8">Multi-pass membrane protein</topology>
    </subcellularLocation>
    <subcellularLocation>
        <location evidence="1">Cell membrane</location>
        <topology evidence="1">Multi-pass membrane protein</topology>
    </subcellularLocation>
</comment>
<accession>A0ABR6L264</accession>
<feature type="transmembrane region" description="Helical" evidence="8">
    <location>
        <begin position="330"/>
        <end position="349"/>
    </location>
</feature>
<dbReference type="InterPro" id="IPR011701">
    <property type="entry name" value="MFS"/>
</dbReference>
<comment type="similarity">
    <text evidence="2 8">Belongs to the major facilitator superfamily. Bcr/CmlA family.</text>
</comment>
<evidence type="ECO:0000256" key="1">
    <source>
        <dbReference type="ARBA" id="ARBA00004651"/>
    </source>
</evidence>
<dbReference type="EMBL" id="JACHOT010000002">
    <property type="protein sequence ID" value="MBB4650861.1"/>
    <property type="molecule type" value="Genomic_DNA"/>
</dbReference>
<dbReference type="PROSITE" id="PS50850">
    <property type="entry name" value="MFS"/>
    <property type="match status" value="1"/>
</dbReference>
<feature type="transmembrane region" description="Helical" evidence="8">
    <location>
        <begin position="118"/>
        <end position="139"/>
    </location>
</feature>